<dbReference type="GO" id="GO:0042802">
    <property type="term" value="F:identical protein binding"/>
    <property type="evidence" value="ECO:0007669"/>
    <property type="project" value="UniProtKB-ARBA"/>
</dbReference>
<evidence type="ECO:0000256" key="9">
    <source>
        <dbReference type="ARBA" id="ARBA00022722"/>
    </source>
</evidence>
<feature type="binding site" evidence="15">
    <location>
        <position position="130"/>
    </location>
    <ligand>
        <name>Mg(2+)</name>
        <dbReference type="ChEBI" id="CHEBI:18420"/>
    </ligand>
</feature>
<dbReference type="FunFam" id="3.30.160.20:FF:000003">
    <property type="entry name" value="Ribonuclease 3"/>
    <property type="match status" value="1"/>
</dbReference>
<dbReference type="Proteomes" id="UP000009374">
    <property type="component" value="Unassembled WGS sequence"/>
</dbReference>
<dbReference type="SUPFAM" id="SSF69065">
    <property type="entry name" value="RNase III domain-like"/>
    <property type="match status" value="1"/>
</dbReference>
<dbReference type="CDD" id="cd00593">
    <property type="entry name" value="RIBOc"/>
    <property type="match status" value="1"/>
</dbReference>
<dbReference type="GO" id="GO:0003725">
    <property type="term" value="F:double-stranded RNA binding"/>
    <property type="evidence" value="ECO:0007669"/>
    <property type="project" value="TreeGrafter"/>
</dbReference>
<evidence type="ECO:0000256" key="11">
    <source>
        <dbReference type="ARBA" id="ARBA00022759"/>
    </source>
</evidence>
<dbReference type="GO" id="GO:0010468">
    <property type="term" value="P:regulation of gene expression"/>
    <property type="evidence" value="ECO:0007669"/>
    <property type="project" value="TreeGrafter"/>
</dbReference>
<keyword evidence="5 15" id="KW-0963">Cytoplasm</keyword>
<dbReference type="InterPro" id="IPR036389">
    <property type="entry name" value="RNase_III_sf"/>
</dbReference>
<dbReference type="Gene3D" id="1.10.1520.10">
    <property type="entry name" value="Ribonuclease III domain"/>
    <property type="match status" value="1"/>
</dbReference>
<evidence type="ECO:0000256" key="8">
    <source>
        <dbReference type="ARBA" id="ARBA00022694"/>
    </source>
</evidence>
<evidence type="ECO:0000256" key="2">
    <source>
        <dbReference type="ARBA" id="ARBA00004496"/>
    </source>
</evidence>
<dbReference type="FunFam" id="1.10.1520.10:FF:000001">
    <property type="entry name" value="Ribonuclease 3"/>
    <property type="match status" value="1"/>
</dbReference>
<dbReference type="Pfam" id="PF14622">
    <property type="entry name" value="Ribonucleas_3_3"/>
    <property type="match status" value="1"/>
</dbReference>
<feature type="region of interest" description="Disordered" evidence="16">
    <location>
        <begin position="212"/>
        <end position="254"/>
    </location>
</feature>
<dbReference type="AlphaFoldDB" id="C6HXB9"/>
<evidence type="ECO:0000259" key="18">
    <source>
        <dbReference type="PROSITE" id="PS50142"/>
    </source>
</evidence>
<dbReference type="SMART" id="SM00535">
    <property type="entry name" value="RIBOc"/>
    <property type="match status" value="1"/>
</dbReference>
<dbReference type="GO" id="GO:0019843">
    <property type="term" value="F:rRNA binding"/>
    <property type="evidence" value="ECO:0007669"/>
    <property type="project" value="UniProtKB-KW"/>
</dbReference>
<reference evidence="19 20" key="1">
    <citation type="journal article" date="2009" name="Appl. Environ. Microbiol.">
        <title>Community genomic and proteomic analyses of chemoautotrophic iron-oxidizing "Leptospirillum rubarum" (Group II) and "Leptospirillum ferrodiazotrophum" (Group III) bacteria in acid mine drainage biofilms.</title>
        <authorList>
            <person name="Goltsman D.S."/>
            <person name="Denef V.J."/>
            <person name="Singer S.W."/>
            <person name="VerBerkmoes N.C."/>
            <person name="Lefsrud M."/>
            <person name="Mueller R.S."/>
            <person name="Dick G.J."/>
            <person name="Sun C.L."/>
            <person name="Wheeler K.E."/>
            <person name="Zemla A."/>
            <person name="Baker B.J."/>
            <person name="Hauser L."/>
            <person name="Land M."/>
            <person name="Shah M.B."/>
            <person name="Thelen M.P."/>
            <person name="Hettich R.L."/>
            <person name="Banfield J.F."/>
        </authorList>
    </citation>
    <scope>NUCLEOTIDE SEQUENCE [LARGE SCALE GENOMIC DNA]</scope>
</reference>
<feature type="domain" description="RNase III" evidence="18">
    <location>
        <begin position="11"/>
        <end position="141"/>
    </location>
</feature>
<comment type="function">
    <text evidence="15">Digests double-stranded RNA. Involved in the processing of primary rRNA transcript to yield the immediate precursors to the large and small rRNAs (23S and 16S). Processes some mRNAs, and tRNAs when they are encoded in the rRNA operon. Processes pre-crRNA and tracrRNA of type II CRISPR loci if present in the organism.</text>
</comment>
<evidence type="ECO:0000256" key="4">
    <source>
        <dbReference type="ARBA" id="ARBA00011738"/>
    </source>
</evidence>
<organism evidence="19 20">
    <name type="scientific">Leptospirillum ferrodiazotrophum</name>
    <dbReference type="NCBI Taxonomy" id="412449"/>
    <lineage>
        <taxon>Bacteria</taxon>
        <taxon>Pseudomonadati</taxon>
        <taxon>Nitrospirota</taxon>
        <taxon>Nitrospiria</taxon>
        <taxon>Nitrospirales</taxon>
        <taxon>Nitrospiraceae</taxon>
        <taxon>Leptospirillum</taxon>
    </lineage>
</organism>
<dbReference type="PROSITE" id="PS50142">
    <property type="entry name" value="RNASE_3_2"/>
    <property type="match status" value="1"/>
</dbReference>
<feature type="domain" description="DRBM" evidence="17">
    <location>
        <begin position="168"/>
        <end position="237"/>
    </location>
</feature>
<comment type="subunit">
    <text evidence="4 15">Homodimer.</text>
</comment>
<feature type="active site" evidence="15">
    <location>
        <position position="130"/>
    </location>
</feature>
<evidence type="ECO:0000313" key="20">
    <source>
        <dbReference type="Proteomes" id="UP000009374"/>
    </source>
</evidence>
<dbReference type="InterPro" id="IPR011907">
    <property type="entry name" value="RNase_III"/>
</dbReference>
<comment type="catalytic activity">
    <reaction evidence="1 15">
        <text>Endonucleolytic cleavage to 5'-phosphomonoester.</text>
        <dbReference type="EC" id="3.1.26.3"/>
    </reaction>
</comment>
<dbReference type="SUPFAM" id="SSF54768">
    <property type="entry name" value="dsRNA-binding domain-like"/>
    <property type="match status" value="1"/>
</dbReference>
<dbReference type="GO" id="GO:0008033">
    <property type="term" value="P:tRNA processing"/>
    <property type="evidence" value="ECO:0007669"/>
    <property type="project" value="UniProtKB-KW"/>
</dbReference>
<keyword evidence="11 15" id="KW-0255">Endonuclease</keyword>
<keyword evidence="12 15" id="KW-0378">Hydrolase</keyword>
<keyword evidence="8 15" id="KW-0819">tRNA processing</keyword>
<evidence type="ECO:0000313" key="19">
    <source>
        <dbReference type="EMBL" id="EES52671.1"/>
    </source>
</evidence>
<evidence type="ECO:0000256" key="15">
    <source>
        <dbReference type="HAMAP-Rule" id="MF_00104"/>
    </source>
</evidence>
<keyword evidence="9 15" id="KW-0540">Nuclease</keyword>
<feature type="binding site" evidence="15">
    <location>
        <position position="54"/>
    </location>
    <ligand>
        <name>Mg(2+)</name>
        <dbReference type="ChEBI" id="CHEBI:18420"/>
    </ligand>
</feature>
<evidence type="ECO:0000259" key="17">
    <source>
        <dbReference type="PROSITE" id="PS50137"/>
    </source>
</evidence>
<accession>C6HXB9</accession>
<dbReference type="GO" id="GO:0004525">
    <property type="term" value="F:ribonuclease III activity"/>
    <property type="evidence" value="ECO:0007669"/>
    <property type="project" value="UniProtKB-UniRule"/>
</dbReference>
<evidence type="ECO:0000256" key="12">
    <source>
        <dbReference type="ARBA" id="ARBA00022801"/>
    </source>
</evidence>
<evidence type="ECO:0000256" key="16">
    <source>
        <dbReference type="SAM" id="MobiDB-lite"/>
    </source>
</evidence>
<keyword evidence="14 15" id="KW-0694">RNA-binding</keyword>
<comment type="subcellular location">
    <subcellularLocation>
        <location evidence="2 15">Cytoplasm</location>
    </subcellularLocation>
</comment>
<evidence type="ECO:0000256" key="14">
    <source>
        <dbReference type="ARBA" id="ARBA00022884"/>
    </source>
</evidence>
<keyword evidence="10 15" id="KW-0479">Metal-binding</keyword>
<evidence type="ECO:0000256" key="13">
    <source>
        <dbReference type="ARBA" id="ARBA00022842"/>
    </source>
</evidence>
<dbReference type="GO" id="GO:0006364">
    <property type="term" value="P:rRNA processing"/>
    <property type="evidence" value="ECO:0007669"/>
    <property type="project" value="UniProtKB-UniRule"/>
</dbReference>
<evidence type="ECO:0000256" key="3">
    <source>
        <dbReference type="ARBA" id="ARBA00010183"/>
    </source>
</evidence>
<dbReference type="GO" id="GO:0046872">
    <property type="term" value="F:metal ion binding"/>
    <property type="evidence" value="ECO:0007669"/>
    <property type="project" value="UniProtKB-KW"/>
</dbReference>
<dbReference type="PANTHER" id="PTHR11207">
    <property type="entry name" value="RIBONUCLEASE III"/>
    <property type="match status" value="1"/>
</dbReference>
<comment type="cofactor">
    <cofactor evidence="15">
        <name>Mg(2+)</name>
        <dbReference type="ChEBI" id="CHEBI:18420"/>
    </cofactor>
</comment>
<keyword evidence="6 15" id="KW-0698">rRNA processing</keyword>
<dbReference type="Gene3D" id="3.30.160.20">
    <property type="match status" value="1"/>
</dbReference>
<comment type="similarity">
    <text evidence="3">Belongs to the ribonuclease III family.</text>
</comment>
<evidence type="ECO:0000256" key="10">
    <source>
        <dbReference type="ARBA" id="ARBA00022723"/>
    </source>
</evidence>
<dbReference type="EC" id="3.1.26.3" evidence="15"/>
<dbReference type="PANTHER" id="PTHR11207:SF0">
    <property type="entry name" value="RIBONUCLEASE 3"/>
    <property type="match status" value="1"/>
</dbReference>
<dbReference type="InterPro" id="IPR014720">
    <property type="entry name" value="dsRBD_dom"/>
</dbReference>
<feature type="compositionally biased region" description="Basic and acidic residues" evidence="16">
    <location>
        <begin position="212"/>
        <end position="236"/>
    </location>
</feature>
<evidence type="ECO:0000256" key="1">
    <source>
        <dbReference type="ARBA" id="ARBA00000109"/>
    </source>
</evidence>
<evidence type="ECO:0000256" key="5">
    <source>
        <dbReference type="ARBA" id="ARBA00022490"/>
    </source>
</evidence>
<feature type="active site" evidence="15">
    <location>
        <position position="58"/>
    </location>
</feature>
<feature type="binding site" evidence="15">
    <location>
        <position position="127"/>
    </location>
    <ligand>
        <name>Mg(2+)</name>
        <dbReference type="ChEBI" id="CHEBI:18420"/>
    </ligand>
</feature>
<dbReference type="GO" id="GO:0005737">
    <property type="term" value="C:cytoplasm"/>
    <property type="evidence" value="ECO:0007669"/>
    <property type="project" value="UniProtKB-SubCell"/>
</dbReference>
<dbReference type="HAMAP" id="MF_00104">
    <property type="entry name" value="RNase_III"/>
    <property type="match status" value="1"/>
</dbReference>
<proteinExistence type="inferred from homology"/>
<gene>
    <name evidence="15" type="primary">rnc</name>
    <name evidence="19" type="ORF">UBAL3_92050041</name>
</gene>
<dbReference type="PROSITE" id="PS50137">
    <property type="entry name" value="DS_RBD"/>
    <property type="match status" value="1"/>
</dbReference>
<keyword evidence="13 15" id="KW-0460">Magnesium</keyword>
<evidence type="ECO:0000256" key="7">
    <source>
        <dbReference type="ARBA" id="ARBA00022664"/>
    </source>
</evidence>
<dbReference type="CDD" id="cd10845">
    <property type="entry name" value="DSRM_RNAse_III_family"/>
    <property type="match status" value="1"/>
</dbReference>
<dbReference type="NCBIfam" id="TIGR02191">
    <property type="entry name" value="RNaseIII"/>
    <property type="match status" value="1"/>
</dbReference>
<dbReference type="GO" id="GO:0006397">
    <property type="term" value="P:mRNA processing"/>
    <property type="evidence" value="ECO:0007669"/>
    <property type="project" value="UniProtKB-UniRule"/>
</dbReference>
<keyword evidence="20" id="KW-1185">Reference proteome</keyword>
<evidence type="ECO:0000256" key="6">
    <source>
        <dbReference type="ARBA" id="ARBA00022552"/>
    </source>
</evidence>
<keyword evidence="7 15" id="KW-0507">mRNA processing</keyword>
<keyword evidence="15" id="KW-0699">rRNA-binding</keyword>
<sequence length="254" mass="28629">MLPRSQWMQNLPVLEERLGYRFSSLERLEEATIHKSFTNETKKGGVRRDNERLEFLGDTVLGLVVAEYLMRLWPDSPEGVLSKLKGRIVSEPSLAQIARNIGLGRYLLIGRGEEMTQGREKNSILSDALEAVIAAIYQDGGLDAARQFILREFRELFESVSRGESVADYKTQLQEYCQRELETLPQYVITGQSGPDHQKVFEVAVRIRDKNWGEGQGHSKKEAEQKAAKSALERIARTTTDLPAPVGATSSRLH</sequence>
<dbReference type="InterPro" id="IPR000999">
    <property type="entry name" value="RNase_III_dom"/>
</dbReference>
<dbReference type="Pfam" id="PF00035">
    <property type="entry name" value="dsrm"/>
    <property type="match status" value="1"/>
</dbReference>
<name>C6HXB9_9BACT</name>
<dbReference type="SMART" id="SM00358">
    <property type="entry name" value="DSRM"/>
    <property type="match status" value="1"/>
</dbReference>
<dbReference type="EMBL" id="GG693873">
    <property type="protein sequence ID" value="EES52671.1"/>
    <property type="molecule type" value="Genomic_DNA"/>
</dbReference>
<protein>
    <recommendedName>
        <fullName evidence="15">Ribonuclease 3</fullName>
        <ecNumber evidence="15">3.1.26.3</ecNumber>
    </recommendedName>
    <alternativeName>
        <fullName evidence="15">Ribonuclease III</fullName>
        <shortName evidence="15">RNase III</shortName>
    </alternativeName>
</protein>